<reference evidence="2" key="1">
    <citation type="journal article" date="2022" name="Mol. Ecol. Resour.">
        <title>The genomes of chicory, endive, great burdock and yacon provide insights into Asteraceae palaeo-polyploidization history and plant inulin production.</title>
        <authorList>
            <person name="Fan W."/>
            <person name="Wang S."/>
            <person name="Wang H."/>
            <person name="Wang A."/>
            <person name="Jiang F."/>
            <person name="Liu H."/>
            <person name="Zhao H."/>
            <person name="Xu D."/>
            <person name="Zhang Y."/>
        </authorList>
    </citation>
    <scope>NUCLEOTIDE SEQUENCE [LARGE SCALE GENOMIC DNA]</scope>
    <source>
        <strain evidence="2">cv. Yunnan</strain>
    </source>
</reference>
<dbReference type="Proteomes" id="UP001056120">
    <property type="component" value="Linkage Group LG01"/>
</dbReference>
<reference evidence="1 2" key="2">
    <citation type="journal article" date="2022" name="Mol. Ecol. Resour.">
        <title>The genomes of chicory, endive, great burdock and yacon provide insights into Asteraceae paleo-polyploidization history and plant inulin production.</title>
        <authorList>
            <person name="Fan W."/>
            <person name="Wang S."/>
            <person name="Wang H."/>
            <person name="Wang A."/>
            <person name="Jiang F."/>
            <person name="Liu H."/>
            <person name="Zhao H."/>
            <person name="Xu D."/>
            <person name="Zhang Y."/>
        </authorList>
    </citation>
    <scope>NUCLEOTIDE SEQUENCE [LARGE SCALE GENOMIC DNA]</scope>
    <source>
        <strain evidence="2">cv. Yunnan</strain>
        <tissue evidence="1">Leaves</tissue>
    </source>
</reference>
<sequence length="78" mass="8961">MSQGGPTFVIECNDNCISLHSNWLRIRLLPVFFLFTNKDDERLTRWKEKLLGCVESDLSGSKVLLLDRGKDNNICFSL</sequence>
<name>A0ACB9K2L2_9ASTR</name>
<dbReference type="EMBL" id="CM042018">
    <property type="protein sequence ID" value="KAI3826506.1"/>
    <property type="molecule type" value="Genomic_DNA"/>
</dbReference>
<gene>
    <name evidence="1" type="ORF">L1987_00554</name>
</gene>
<comment type="caution">
    <text evidence="1">The sequence shown here is derived from an EMBL/GenBank/DDBJ whole genome shotgun (WGS) entry which is preliminary data.</text>
</comment>
<accession>A0ACB9K2L2</accession>
<protein>
    <submittedName>
        <fullName evidence="1">Uncharacterized protein</fullName>
    </submittedName>
</protein>
<keyword evidence="2" id="KW-1185">Reference proteome</keyword>
<proteinExistence type="predicted"/>
<evidence type="ECO:0000313" key="1">
    <source>
        <dbReference type="EMBL" id="KAI3826506.1"/>
    </source>
</evidence>
<evidence type="ECO:0000313" key="2">
    <source>
        <dbReference type="Proteomes" id="UP001056120"/>
    </source>
</evidence>
<organism evidence="1 2">
    <name type="scientific">Smallanthus sonchifolius</name>
    <dbReference type="NCBI Taxonomy" id="185202"/>
    <lineage>
        <taxon>Eukaryota</taxon>
        <taxon>Viridiplantae</taxon>
        <taxon>Streptophyta</taxon>
        <taxon>Embryophyta</taxon>
        <taxon>Tracheophyta</taxon>
        <taxon>Spermatophyta</taxon>
        <taxon>Magnoliopsida</taxon>
        <taxon>eudicotyledons</taxon>
        <taxon>Gunneridae</taxon>
        <taxon>Pentapetalae</taxon>
        <taxon>asterids</taxon>
        <taxon>campanulids</taxon>
        <taxon>Asterales</taxon>
        <taxon>Asteraceae</taxon>
        <taxon>Asteroideae</taxon>
        <taxon>Heliantheae alliance</taxon>
        <taxon>Millerieae</taxon>
        <taxon>Smallanthus</taxon>
    </lineage>
</organism>